<dbReference type="EMBL" id="CP021422">
    <property type="protein sequence ID" value="ASB42615.1"/>
    <property type="molecule type" value="Genomic_DNA"/>
</dbReference>
<feature type="domain" description="N-acetyltransferase" evidence="2">
    <location>
        <begin position="20"/>
        <end position="151"/>
    </location>
</feature>
<accession>A0A1Z2XVY9</accession>
<dbReference type="KEGG" id="amur:ADH66_19415"/>
<evidence type="ECO:0000313" key="4">
    <source>
        <dbReference type="EMBL" id="QQR31913.1"/>
    </source>
</evidence>
<dbReference type="RefSeq" id="WP_066537392.1">
    <property type="nucleotide sequence ID" value="NZ_CP021422.1"/>
</dbReference>
<dbReference type="Pfam" id="PF00583">
    <property type="entry name" value="Acetyltransf_1"/>
    <property type="match status" value="1"/>
</dbReference>
<organism evidence="4 6">
    <name type="scientific">Acutalibacter muris</name>
    <dbReference type="NCBI Taxonomy" id="1796620"/>
    <lineage>
        <taxon>Bacteria</taxon>
        <taxon>Bacillati</taxon>
        <taxon>Bacillota</taxon>
        <taxon>Clostridia</taxon>
        <taxon>Eubacteriales</taxon>
        <taxon>Acutalibacteraceae</taxon>
        <taxon>Acutalibacter</taxon>
    </lineage>
</organism>
<dbReference type="Proteomes" id="UP000596035">
    <property type="component" value="Chromosome"/>
</dbReference>
<dbReference type="EMBL" id="CP065321">
    <property type="protein sequence ID" value="QQR31913.1"/>
    <property type="molecule type" value="Genomic_DNA"/>
</dbReference>
<dbReference type="Gene3D" id="3.40.630.30">
    <property type="match status" value="1"/>
</dbReference>
<evidence type="ECO:0000313" key="6">
    <source>
        <dbReference type="Proteomes" id="UP000596035"/>
    </source>
</evidence>
<dbReference type="AlphaFoldDB" id="A0A1Z2XVY9"/>
<name>A0A1Z2XVY9_9FIRM</name>
<reference evidence="5" key="2">
    <citation type="submission" date="2017-05" db="EMBL/GenBank/DDBJ databases">
        <title>Improved OligoMM genomes.</title>
        <authorList>
            <person name="Garzetti D."/>
        </authorList>
    </citation>
    <scope>NUCLEOTIDE SEQUENCE [LARGE SCALE GENOMIC DNA]</scope>
    <source>
        <strain evidence="5">KB18</strain>
    </source>
</reference>
<dbReference type="InterPro" id="IPR000182">
    <property type="entry name" value="GNAT_dom"/>
</dbReference>
<dbReference type="Proteomes" id="UP000196710">
    <property type="component" value="Chromosome"/>
</dbReference>
<evidence type="ECO:0000259" key="2">
    <source>
        <dbReference type="PROSITE" id="PS51186"/>
    </source>
</evidence>
<dbReference type="GO" id="GO:0008080">
    <property type="term" value="F:N-acetyltransferase activity"/>
    <property type="evidence" value="ECO:0007669"/>
    <property type="project" value="InterPro"/>
</dbReference>
<proteinExistence type="predicted"/>
<reference evidence="4 6" key="3">
    <citation type="submission" date="2020-11" db="EMBL/GenBank/DDBJ databases">
        <title>Closed and high quality bacterial genomes of the OMM12 community.</title>
        <authorList>
            <person name="Marbouty M."/>
            <person name="Lamy-Besnier Q."/>
            <person name="Debarbieux L."/>
            <person name="Koszul R."/>
        </authorList>
    </citation>
    <scope>NUCLEOTIDE SEQUENCE [LARGE SCALE GENOMIC DNA]</scope>
    <source>
        <strain evidence="4 6">KB18</strain>
    </source>
</reference>
<gene>
    <name evidence="3" type="ORF">ADH66_19415</name>
    <name evidence="4" type="ORF">I5Q82_09845</name>
</gene>
<protein>
    <submittedName>
        <fullName evidence="3 4">N-acetyltransferase</fullName>
    </submittedName>
</protein>
<keyword evidence="1" id="KW-0808">Transferase</keyword>
<dbReference type="PROSITE" id="PS51186">
    <property type="entry name" value="GNAT"/>
    <property type="match status" value="1"/>
</dbReference>
<dbReference type="CDD" id="cd04301">
    <property type="entry name" value="NAT_SF"/>
    <property type="match status" value="1"/>
</dbReference>
<keyword evidence="5" id="KW-1185">Reference proteome</keyword>
<evidence type="ECO:0000313" key="3">
    <source>
        <dbReference type="EMBL" id="ASB42615.1"/>
    </source>
</evidence>
<dbReference type="SUPFAM" id="SSF55729">
    <property type="entry name" value="Acyl-CoA N-acyltransferases (Nat)"/>
    <property type="match status" value="1"/>
</dbReference>
<dbReference type="InterPro" id="IPR050769">
    <property type="entry name" value="NAT_camello-type"/>
</dbReference>
<sequence>MSVVAHTMQYMGGEVNPPFLEIRSYLDSDYPAYREIYNDCFTDMRQALGVYPIECCDTRERLLKKSENIFLLEIDGRLAGSIAIYNNEIDDLIVARQYRRKGYGQGLLRFAVARMQHMGVSPIMLHVADWNRGALELYSQNGFRVIKTETV</sequence>
<dbReference type="PANTHER" id="PTHR13947:SF37">
    <property type="entry name" value="LD18367P"/>
    <property type="match status" value="1"/>
</dbReference>
<reference evidence="3" key="1">
    <citation type="journal article" date="2017" name="Genome Announc.">
        <title>High-Quality Whole-Genome Sequences of the Oligo-Mouse-Microbiota Bacterial Community.</title>
        <authorList>
            <person name="Garzetti D."/>
            <person name="Brugiroux S."/>
            <person name="Bunk B."/>
            <person name="Pukall R."/>
            <person name="McCoy K.D."/>
            <person name="Macpherson A.J."/>
            <person name="Stecher B."/>
        </authorList>
    </citation>
    <scope>NUCLEOTIDE SEQUENCE</scope>
    <source>
        <strain evidence="3">KB18</strain>
    </source>
</reference>
<evidence type="ECO:0000313" key="5">
    <source>
        <dbReference type="Proteomes" id="UP000196710"/>
    </source>
</evidence>
<evidence type="ECO:0000256" key="1">
    <source>
        <dbReference type="ARBA" id="ARBA00022679"/>
    </source>
</evidence>
<dbReference type="InterPro" id="IPR016181">
    <property type="entry name" value="Acyl_CoA_acyltransferase"/>
</dbReference>
<dbReference type="PANTHER" id="PTHR13947">
    <property type="entry name" value="GNAT FAMILY N-ACETYLTRANSFERASE"/>
    <property type="match status" value="1"/>
</dbReference>